<keyword evidence="3" id="KW-1185">Reference proteome</keyword>
<dbReference type="VEuPathDB" id="TriTrypDB:BSAL_52370"/>
<evidence type="ECO:0000256" key="1">
    <source>
        <dbReference type="SAM" id="MobiDB-lite"/>
    </source>
</evidence>
<proteinExistence type="predicted"/>
<feature type="region of interest" description="Disordered" evidence="1">
    <location>
        <begin position="433"/>
        <end position="463"/>
    </location>
</feature>
<protein>
    <submittedName>
        <fullName evidence="2">Uncharacterized protein</fullName>
    </submittedName>
</protein>
<organism evidence="2 3">
    <name type="scientific">Bodo saltans</name>
    <name type="common">Flagellated protozoan</name>
    <dbReference type="NCBI Taxonomy" id="75058"/>
    <lineage>
        <taxon>Eukaryota</taxon>
        <taxon>Discoba</taxon>
        <taxon>Euglenozoa</taxon>
        <taxon>Kinetoplastea</taxon>
        <taxon>Metakinetoplastina</taxon>
        <taxon>Eubodonida</taxon>
        <taxon>Bodonidae</taxon>
        <taxon>Bodo</taxon>
    </lineage>
</organism>
<evidence type="ECO:0000313" key="3">
    <source>
        <dbReference type="Proteomes" id="UP000051952"/>
    </source>
</evidence>
<reference evidence="3" key="1">
    <citation type="submission" date="2015-09" db="EMBL/GenBank/DDBJ databases">
        <authorList>
            <consortium name="Pathogen Informatics"/>
        </authorList>
    </citation>
    <scope>NUCLEOTIDE SEQUENCE [LARGE SCALE GENOMIC DNA]</scope>
    <source>
        <strain evidence="3">Lake Konstanz</strain>
    </source>
</reference>
<sequence length="632" mass="69014">MAVQPLEALHARWSDLVFRDFSLFAQQLGGISSDRVNTVLSSTLNQGDPKLMISWLRFIIALHFQLGKLAEFTLNDRTFSALLQIVERSVQQQQQQQQGGVPHLLSDLCVSLLSLNTATASSTVGIENQLCALFLVSSPSHQRALLPLVHRSFYSSPSSSLSADTFQAMIRRQALDGQYHEFLRLFALVHASRGVLDDFTCRELLSTSPVGVKPMLGSAPVALGLDGAKCSNNRLGAAAASLRGKGMSGGENQPLPFFGVLYHIEAPTAPHVHHYYVVSAYGNAFRRAMRQSDQPSSTTTAPTSPSIDERLPDAVPTDGIRIPRIHPPLLSLAAAEELSHYLHDTFQQLANFINGKKCSLYCSKKGLGLMYIESVASECLFVAKHLCLMHHGTDMALELTAEVTNFLYCAMHAVRTSPVKAPSDEVPELRDNDVSISYTPSGGGARSTRKEREGGGGSGVVPLPPGGSAVGDPLFSPDVMIKCLEFQIAVAPTEEVLNFFQDIFGSQMWDAYLERHESFALELCLALERNSTQLRDILPSLAPRVMWLLSQQPHVLFPVVKRLIQPMMSASTNLDIFFRIVFLPLICFSNSFSPPSSAEVEGTGGGDGDNYSDVNKPGHLFPYCISSSHLLL</sequence>
<dbReference type="EMBL" id="CYKH01000082">
    <property type="protein sequence ID" value="CUE70410.1"/>
    <property type="molecule type" value="Genomic_DNA"/>
</dbReference>
<feature type="compositionally biased region" description="Low complexity" evidence="1">
    <location>
        <begin position="295"/>
        <end position="306"/>
    </location>
</feature>
<dbReference type="Proteomes" id="UP000051952">
    <property type="component" value="Unassembled WGS sequence"/>
</dbReference>
<feature type="region of interest" description="Disordered" evidence="1">
    <location>
        <begin position="289"/>
        <end position="313"/>
    </location>
</feature>
<dbReference type="AlphaFoldDB" id="A0A0S4IL34"/>
<gene>
    <name evidence="2" type="ORF">BSAL_52370</name>
</gene>
<evidence type="ECO:0000313" key="2">
    <source>
        <dbReference type="EMBL" id="CUE70410.1"/>
    </source>
</evidence>
<accession>A0A0S4IL34</accession>
<name>A0A0S4IL34_BODSA</name>